<dbReference type="SUPFAM" id="SSF55594">
    <property type="entry name" value="HPr-like"/>
    <property type="match status" value="1"/>
</dbReference>
<gene>
    <name evidence="5" type="ORF">SAMN05421812_102680</name>
</gene>
<evidence type="ECO:0000256" key="2">
    <source>
        <dbReference type="ARBA" id="ARBA00022490"/>
    </source>
</evidence>
<feature type="domain" description="HPr" evidence="4">
    <location>
        <begin position="7"/>
        <end position="96"/>
    </location>
</feature>
<evidence type="ECO:0000256" key="3">
    <source>
        <dbReference type="ARBA" id="ARBA00022683"/>
    </source>
</evidence>
<keyword evidence="2" id="KW-0963">Cytoplasm</keyword>
<dbReference type="GO" id="GO:0005737">
    <property type="term" value="C:cytoplasm"/>
    <property type="evidence" value="ECO:0007669"/>
    <property type="project" value="UniProtKB-SubCell"/>
</dbReference>
<proteinExistence type="predicted"/>
<dbReference type="NCBIfam" id="TIGR01003">
    <property type="entry name" value="PTS_HPr_family"/>
    <property type="match status" value="1"/>
</dbReference>
<dbReference type="PROSITE" id="PS51350">
    <property type="entry name" value="PTS_HPR_DOM"/>
    <property type="match status" value="1"/>
</dbReference>
<dbReference type="GO" id="GO:0009401">
    <property type="term" value="P:phosphoenolpyruvate-dependent sugar phosphotransferase system"/>
    <property type="evidence" value="ECO:0007669"/>
    <property type="project" value="UniProtKB-KW"/>
</dbReference>
<dbReference type="Pfam" id="PF00381">
    <property type="entry name" value="PTS-HPr"/>
    <property type="match status" value="1"/>
</dbReference>
<dbReference type="CDD" id="cd00367">
    <property type="entry name" value="PTS-HPr_like"/>
    <property type="match status" value="1"/>
</dbReference>
<sequence length="96" mass="9551">MPPSSDDGAAERVVVLPKPLHARPAGQLARLAGRHKETTIQLVAGAKKANARGVLAVMAMGAVTGTEVTLTVTGPDAEAVADEAAGILTAAEAVDG</sequence>
<dbReference type="AlphaFoldDB" id="A0A239J3A0"/>
<dbReference type="Gene3D" id="3.30.1340.10">
    <property type="entry name" value="HPr-like"/>
    <property type="match status" value="1"/>
</dbReference>
<dbReference type="InterPro" id="IPR050399">
    <property type="entry name" value="HPr"/>
</dbReference>
<evidence type="ECO:0000259" key="4">
    <source>
        <dbReference type="PROSITE" id="PS51350"/>
    </source>
</evidence>
<dbReference type="InterPro" id="IPR035895">
    <property type="entry name" value="HPr-like_sf"/>
</dbReference>
<protein>
    <submittedName>
        <fullName evidence="5">Phosphocarrier protein HPr/phosphocarrier protein</fullName>
    </submittedName>
</protein>
<dbReference type="InterPro" id="IPR000032">
    <property type="entry name" value="HPr-like"/>
</dbReference>
<evidence type="ECO:0000256" key="1">
    <source>
        <dbReference type="ARBA" id="ARBA00004496"/>
    </source>
</evidence>
<dbReference type="EMBL" id="FZPH01000002">
    <property type="protein sequence ID" value="SNS99743.1"/>
    <property type="molecule type" value="Genomic_DNA"/>
</dbReference>
<dbReference type="PANTHER" id="PTHR33705:SF2">
    <property type="entry name" value="PHOSPHOCARRIER PROTEIN NPR"/>
    <property type="match status" value="1"/>
</dbReference>
<evidence type="ECO:0000313" key="6">
    <source>
        <dbReference type="Proteomes" id="UP000198362"/>
    </source>
</evidence>
<comment type="subcellular location">
    <subcellularLocation>
        <location evidence="1">Cytoplasm</location>
    </subcellularLocation>
</comment>
<evidence type="ECO:0000313" key="5">
    <source>
        <dbReference type="EMBL" id="SNS99743.1"/>
    </source>
</evidence>
<dbReference type="PANTHER" id="PTHR33705">
    <property type="entry name" value="PHOSPHOCARRIER PROTEIN HPR"/>
    <property type="match status" value="1"/>
</dbReference>
<dbReference type="Proteomes" id="UP000198362">
    <property type="component" value="Unassembled WGS sequence"/>
</dbReference>
<name>A0A239J3A0_9ACTN</name>
<dbReference type="RefSeq" id="WP_089245893.1">
    <property type="nucleotide sequence ID" value="NZ_FZPH01000002.1"/>
</dbReference>
<reference evidence="5 6" key="1">
    <citation type="submission" date="2017-06" db="EMBL/GenBank/DDBJ databases">
        <authorList>
            <person name="Kim H.J."/>
            <person name="Triplett B.A."/>
        </authorList>
    </citation>
    <scope>NUCLEOTIDE SEQUENCE [LARGE SCALE GENOMIC DNA]</scope>
    <source>
        <strain evidence="5 6">CGMCC 4.5593</strain>
    </source>
</reference>
<organism evidence="5 6">
    <name type="scientific">Asanoa hainanensis</name>
    <dbReference type="NCBI Taxonomy" id="560556"/>
    <lineage>
        <taxon>Bacteria</taxon>
        <taxon>Bacillati</taxon>
        <taxon>Actinomycetota</taxon>
        <taxon>Actinomycetes</taxon>
        <taxon>Micromonosporales</taxon>
        <taxon>Micromonosporaceae</taxon>
        <taxon>Asanoa</taxon>
    </lineage>
</organism>
<keyword evidence="3" id="KW-0598">Phosphotransferase system</keyword>
<dbReference type="OrthoDB" id="3393523at2"/>
<dbReference type="PRINTS" id="PR00107">
    <property type="entry name" value="PHOSPHOCPHPR"/>
</dbReference>
<accession>A0A239J3A0</accession>
<keyword evidence="6" id="KW-1185">Reference proteome</keyword>